<evidence type="ECO:0000313" key="3">
    <source>
        <dbReference type="EMBL" id="THD67335.1"/>
    </source>
</evidence>
<dbReference type="InterPro" id="IPR005151">
    <property type="entry name" value="Tail-specific_protease"/>
</dbReference>
<dbReference type="AlphaFoldDB" id="A0A4S3M1L0"/>
<dbReference type="SUPFAM" id="SSF52096">
    <property type="entry name" value="ClpP/crotonase"/>
    <property type="match status" value="1"/>
</dbReference>
<organism evidence="3 4">
    <name type="scientific">Robertkochia marina</name>
    <dbReference type="NCBI Taxonomy" id="1227945"/>
    <lineage>
        <taxon>Bacteria</taxon>
        <taxon>Pseudomonadati</taxon>
        <taxon>Bacteroidota</taxon>
        <taxon>Flavobacteriia</taxon>
        <taxon>Flavobacteriales</taxon>
        <taxon>Flavobacteriaceae</taxon>
        <taxon>Robertkochia</taxon>
    </lineage>
</organism>
<accession>A0A4S3M1L0</accession>
<dbReference type="Proteomes" id="UP000305939">
    <property type="component" value="Unassembled WGS sequence"/>
</dbReference>
<evidence type="ECO:0000256" key="1">
    <source>
        <dbReference type="SAM" id="SignalP"/>
    </source>
</evidence>
<evidence type="ECO:0000313" key="4">
    <source>
        <dbReference type="Proteomes" id="UP000305939"/>
    </source>
</evidence>
<dbReference type="Gene3D" id="3.90.226.10">
    <property type="entry name" value="2-enoyl-CoA Hydratase, Chain A, domain 1"/>
    <property type="match status" value="1"/>
</dbReference>
<dbReference type="OrthoDB" id="5480566at2"/>
<feature type="chain" id="PRO_5020671766" evidence="1">
    <location>
        <begin position="20"/>
        <end position="460"/>
    </location>
</feature>
<keyword evidence="1" id="KW-0732">Signal</keyword>
<sequence length="460" mass="52941">MRSFLFSFIFFFTACCAFSQSERTTFSKAEVLADLDYLYTSLQDAHYNVYAYISENEFRSAYEKVKTSITKDSLSTLEVINRFQPLTSAIKNGHTAIEFPIPQYLAYINAGGTLFPLEIAFENNTTLVRRNWSTNETIEPGAEVISINDIPVNKILEQIYPHIAAERPYFKQAKLELFTFPRYYWQVFGEAPEFEVTLKSNGELKKHKIAAITALEGYEMKRPDIFYGKRELSFLNDIPYLIPGNFSGKIEEYQKFIDSAFSVIKRKNSKKLIIDLRNNGGGEDSFSDYLVSYIADKPFNWTSKFTLKTSQFLKEDIIKNKDTTDVYWQEALNRKNGEVYEYEFDKYLPQPKEKRFQGDVYLLVNRQSHSQSAVTAAQIQDYGFATIVGEETGEYPSLYASRYGYQLPKTGIHVNVSKGRIIRINGSTSEKGVIPDIRIKDYLLDEKDEVLDGLLARLVK</sequence>
<gene>
    <name evidence="3" type="ORF">E7Z59_06645</name>
</gene>
<evidence type="ECO:0000259" key="2">
    <source>
        <dbReference type="SMART" id="SM00245"/>
    </source>
</evidence>
<reference evidence="3 4" key="1">
    <citation type="submission" date="2019-04" db="EMBL/GenBank/DDBJ databases">
        <title>Draft genome sequence of Robertkochia marina CC-AMO-30D.</title>
        <authorList>
            <person name="Hameed A."/>
            <person name="Lin S.-Y."/>
            <person name="Shahina M."/>
            <person name="Lai W.-A."/>
            <person name="Young C.-C."/>
        </authorList>
    </citation>
    <scope>NUCLEOTIDE SEQUENCE [LARGE SCALE GENOMIC DNA]</scope>
    <source>
        <strain evidence="3 4">CC-AMO-30D</strain>
    </source>
</reference>
<name>A0A4S3M1L0_9FLAO</name>
<feature type="domain" description="Tail specific protease" evidence="2">
    <location>
        <begin position="221"/>
        <end position="440"/>
    </location>
</feature>
<dbReference type="InterPro" id="IPR029045">
    <property type="entry name" value="ClpP/crotonase-like_dom_sf"/>
</dbReference>
<dbReference type="Pfam" id="PF03572">
    <property type="entry name" value="Peptidase_S41"/>
    <property type="match status" value="1"/>
</dbReference>
<dbReference type="GO" id="GO:0006508">
    <property type="term" value="P:proteolysis"/>
    <property type="evidence" value="ECO:0007669"/>
    <property type="project" value="InterPro"/>
</dbReference>
<dbReference type="PANTHER" id="PTHR32060:SF22">
    <property type="entry name" value="CARBOXYL-TERMINAL-PROCESSING PEPTIDASE 3, CHLOROPLASTIC"/>
    <property type="match status" value="1"/>
</dbReference>
<keyword evidence="4" id="KW-1185">Reference proteome</keyword>
<dbReference type="GO" id="GO:0008236">
    <property type="term" value="F:serine-type peptidase activity"/>
    <property type="evidence" value="ECO:0007669"/>
    <property type="project" value="InterPro"/>
</dbReference>
<dbReference type="GO" id="GO:0007165">
    <property type="term" value="P:signal transduction"/>
    <property type="evidence" value="ECO:0007669"/>
    <property type="project" value="TreeGrafter"/>
</dbReference>
<dbReference type="EMBL" id="SSMC01000002">
    <property type="protein sequence ID" value="THD67335.1"/>
    <property type="molecule type" value="Genomic_DNA"/>
</dbReference>
<dbReference type="PROSITE" id="PS51257">
    <property type="entry name" value="PROKAR_LIPOPROTEIN"/>
    <property type="match status" value="1"/>
</dbReference>
<dbReference type="GO" id="GO:0030288">
    <property type="term" value="C:outer membrane-bounded periplasmic space"/>
    <property type="evidence" value="ECO:0007669"/>
    <property type="project" value="TreeGrafter"/>
</dbReference>
<protein>
    <submittedName>
        <fullName evidence="3">Peptidase S41</fullName>
    </submittedName>
</protein>
<dbReference type="GO" id="GO:0004175">
    <property type="term" value="F:endopeptidase activity"/>
    <property type="evidence" value="ECO:0007669"/>
    <property type="project" value="TreeGrafter"/>
</dbReference>
<feature type="signal peptide" evidence="1">
    <location>
        <begin position="1"/>
        <end position="19"/>
    </location>
</feature>
<proteinExistence type="predicted"/>
<dbReference type="PANTHER" id="PTHR32060">
    <property type="entry name" value="TAIL-SPECIFIC PROTEASE"/>
    <property type="match status" value="1"/>
</dbReference>
<comment type="caution">
    <text evidence="3">The sequence shown here is derived from an EMBL/GenBank/DDBJ whole genome shotgun (WGS) entry which is preliminary data.</text>
</comment>
<dbReference type="SMART" id="SM00245">
    <property type="entry name" value="TSPc"/>
    <property type="match status" value="1"/>
</dbReference>
<dbReference type="RefSeq" id="WP_136335542.1">
    <property type="nucleotide sequence ID" value="NZ_QXMP01000009.1"/>
</dbReference>